<evidence type="ECO:0000313" key="18">
    <source>
        <dbReference type="Proteomes" id="UP000243975"/>
    </source>
</evidence>
<keyword evidence="12" id="KW-0472">Membrane</keyword>
<feature type="non-terminal residue" evidence="17">
    <location>
        <position position="1"/>
    </location>
</feature>
<evidence type="ECO:0000256" key="7">
    <source>
        <dbReference type="ARBA" id="ARBA00022723"/>
    </source>
</evidence>
<feature type="compositionally biased region" description="Basic and acidic residues" evidence="15">
    <location>
        <begin position="240"/>
        <end position="254"/>
    </location>
</feature>
<evidence type="ECO:0000256" key="10">
    <source>
        <dbReference type="ARBA" id="ARBA00022833"/>
    </source>
</evidence>
<comment type="pathway">
    <text evidence="3">Protein modification; protein ubiquitination.</text>
</comment>
<evidence type="ECO:0000256" key="6">
    <source>
        <dbReference type="ARBA" id="ARBA00022692"/>
    </source>
</evidence>
<comment type="catalytic activity">
    <reaction evidence="1">
        <text>S-ubiquitinyl-[E2 ubiquitin-conjugating enzyme]-L-cysteine + [acceptor protein]-L-lysine = [E2 ubiquitin-conjugating enzyme]-L-cysteine + N(6)-ubiquitinyl-[acceptor protein]-L-lysine.</text>
        <dbReference type="EC" id="2.3.2.27"/>
    </reaction>
</comment>
<dbReference type="UniPathway" id="UPA00143"/>
<dbReference type="GO" id="GO:0061630">
    <property type="term" value="F:ubiquitin protein ligase activity"/>
    <property type="evidence" value="ECO:0007669"/>
    <property type="project" value="UniProtKB-EC"/>
</dbReference>
<evidence type="ECO:0000313" key="17">
    <source>
        <dbReference type="EMBL" id="KVH88425.1"/>
    </source>
</evidence>
<dbReference type="InterPro" id="IPR044600">
    <property type="entry name" value="ATL1/ATL16-like"/>
</dbReference>
<evidence type="ECO:0000256" key="1">
    <source>
        <dbReference type="ARBA" id="ARBA00000900"/>
    </source>
</evidence>
<evidence type="ECO:0000256" key="3">
    <source>
        <dbReference type="ARBA" id="ARBA00004906"/>
    </source>
</evidence>
<keyword evidence="5" id="KW-0808">Transferase</keyword>
<keyword evidence="9" id="KW-0833">Ubl conjugation pathway</keyword>
<evidence type="ECO:0000256" key="9">
    <source>
        <dbReference type="ARBA" id="ARBA00022786"/>
    </source>
</evidence>
<dbReference type="InterPro" id="IPR024766">
    <property type="entry name" value="Znf_RING_H2"/>
</dbReference>
<proteinExistence type="inferred from homology"/>
<evidence type="ECO:0000256" key="11">
    <source>
        <dbReference type="ARBA" id="ARBA00022989"/>
    </source>
</evidence>
<evidence type="ECO:0000256" key="2">
    <source>
        <dbReference type="ARBA" id="ARBA00004167"/>
    </source>
</evidence>
<keyword evidence="11" id="KW-1133">Transmembrane helix</keyword>
<name>A0A103XCW7_CYNCS</name>
<dbReference type="PANTHER" id="PTHR46913">
    <property type="entry name" value="RING-H2 FINGER PROTEIN ATL16"/>
    <property type="match status" value="1"/>
</dbReference>
<evidence type="ECO:0000259" key="16">
    <source>
        <dbReference type="PROSITE" id="PS50089"/>
    </source>
</evidence>
<evidence type="ECO:0000256" key="12">
    <source>
        <dbReference type="ARBA" id="ARBA00023136"/>
    </source>
</evidence>
<comment type="caution">
    <text evidence="17">The sequence shown here is derived from an EMBL/GenBank/DDBJ whole genome shotgun (WGS) entry which is preliminary data.</text>
</comment>
<dbReference type="AlphaFoldDB" id="A0A103XCW7"/>
<feature type="domain" description="RING-type" evidence="16">
    <location>
        <begin position="56"/>
        <end position="79"/>
    </location>
</feature>
<keyword evidence="7" id="KW-0479">Metal-binding</keyword>
<evidence type="ECO:0000256" key="13">
    <source>
        <dbReference type="ARBA" id="ARBA00024209"/>
    </source>
</evidence>
<comment type="subcellular location">
    <subcellularLocation>
        <location evidence="2">Membrane</location>
        <topology evidence="2">Single-pass membrane protein</topology>
    </subcellularLocation>
</comment>
<dbReference type="Pfam" id="PF12678">
    <property type="entry name" value="zf-rbx1"/>
    <property type="match status" value="1"/>
</dbReference>
<dbReference type="Proteomes" id="UP000243975">
    <property type="component" value="Unassembled WGS sequence"/>
</dbReference>
<dbReference type="GO" id="GO:0008270">
    <property type="term" value="F:zinc ion binding"/>
    <property type="evidence" value="ECO:0007669"/>
    <property type="project" value="UniProtKB-KW"/>
</dbReference>
<evidence type="ECO:0000256" key="5">
    <source>
        <dbReference type="ARBA" id="ARBA00022679"/>
    </source>
</evidence>
<reference evidence="17 18" key="1">
    <citation type="journal article" date="2016" name="Sci. Rep.">
        <title>The genome sequence of the outbreeding globe artichoke constructed de novo incorporating a phase-aware low-pass sequencing strategy of F1 progeny.</title>
        <authorList>
            <person name="Scaglione D."/>
            <person name="Reyes-Chin-Wo S."/>
            <person name="Acquadro A."/>
            <person name="Froenicke L."/>
            <person name="Portis E."/>
            <person name="Beitel C."/>
            <person name="Tirone M."/>
            <person name="Mauro R."/>
            <person name="Lo Monaco A."/>
            <person name="Mauromicale G."/>
            <person name="Faccioli P."/>
            <person name="Cattivelli L."/>
            <person name="Rieseberg L."/>
            <person name="Michelmore R."/>
            <person name="Lanteri S."/>
        </authorList>
    </citation>
    <scope>NUCLEOTIDE SEQUENCE [LARGE SCALE GENOMIC DNA]</scope>
    <source>
        <strain evidence="17">2C</strain>
    </source>
</reference>
<dbReference type="Gramene" id="KVH88425">
    <property type="protein sequence ID" value="KVH88425"/>
    <property type="gene ID" value="Ccrd_026831"/>
</dbReference>
<keyword evidence="18" id="KW-1185">Reference proteome</keyword>
<feature type="compositionally biased region" description="Gly residues" evidence="15">
    <location>
        <begin position="303"/>
        <end position="315"/>
    </location>
</feature>
<dbReference type="EMBL" id="LEKV01005410">
    <property type="protein sequence ID" value="KVH88425.1"/>
    <property type="molecule type" value="Genomic_DNA"/>
</dbReference>
<feature type="region of interest" description="Disordered" evidence="15">
    <location>
        <begin position="228"/>
        <end position="254"/>
    </location>
</feature>
<evidence type="ECO:0000256" key="14">
    <source>
        <dbReference type="PROSITE-ProRule" id="PRU00175"/>
    </source>
</evidence>
<sequence>MADNVQPGIAIVANRDEDDFDDFEMNQATFQPAEPVLPFHQQMTQHISMVVYCIRCGHGYHVECLEAWLKEHPNCPLCRTPVSGSHDQDNTTHNHNLYLKKFYDMVSRYGTSALETMVDWLTSHMRHPLASSVHNESGFIVENLLHYEDDFDDFEMNQATFQPAEPVLLFPPADDSTHFDEAWLKEHPICPLCRTPVYGSHDQDNTTHNHNVYLKKFYDMVSHSKEEEDALQLPIPNGKQEAKKEEKPVVPNKKDLAPKVPVCVKDYVYTAGEENKEEEKKKSGANLISERQGRRRAGTAATSGGGAATSGGGGSDGDDGVREGEGDGRGGSDGGR</sequence>
<gene>
    <name evidence="17" type="ORF">Ccrd_026831</name>
</gene>
<organism evidence="17 18">
    <name type="scientific">Cynara cardunculus var. scolymus</name>
    <name type="common">Globe artichoke</name>
    <name type="synonym">Cynara scolymus</name>
    <dbReference type="NCBI Taxonomy" id="59895"/>
    <lineage>
        <taxon>Eukaryota</taxon>
        <taxon>Viridiplantae</taxon>
        <taxon>Streptophyta</taxon>
        <taxon>Embryophyta</taxon>
        <taxon>Tracheophyta</taxon>
        <taxon>Spermatophyta</taxon>
        <taxon>Magnoliopsida</taxon>
        <taxon>eudicotyledons</taxon>
        <taxon>Gunneridae</taxon>
        <taxon>Pentapetalae</taxon>
        <taxon>asterids</taxon>
        <taxon>campanulids</taxon>
        <taxon>Asterales</taxon>
        <taxon>Asteraceae</taxon>
        <taxon>Carduoideae</taxon>
        <taxon>Cardueae</taxon>
        <taxon>Carduinae</taxon>
        <taxon>Cynara</taxon>
    </lineage>
</organism>
<dbReference type="PANTHER" id="PTHR46913:SF1">
    <property type="entry name" value="RING-H2 FINGER PROTEIN ATL16"/>
    <property type="match status" value="1"/>
</dbReference>
<dbReference type="InterPro" id="IPR001841">
    <property type="entry name" value="Znf_RING"/>
</dbReference>
<dbReference type="GO" id="GO:0016020">
    <property type="term" value="C:membrane"/>
    <property type="evidence" value="ECO:0007669"/>
    <property type="project" value="UniProtKB-SubCell"/>
</dbReference>
<dbReference type="GO" id="GO:0016567">
    <property type="term" value="P:protein ubiquitination"/>
    <property type="evidence" value="ECO:0007669"/>
    <property type="project" value="UniProtKB-UniPathway"/>
</dbReference>
<feature type="compositionally biased region" description="Basic and acidic residues" evidence="15">
    <location>
        <begin position="319"/>
        <end position="336"/>
    </location>
</feature>
<protein>
    <recommendedName>
        <fullName evidence="4">RING-type E3 ubiquitin transferase</fullName>
        <ecNumber evidence="4">2.3.2.27</ecNumber>
    </recommendedName>
</protein>
<evidence type="ECO:0000256" key="8">
    <source>
        <dbReference type="ARBA" id="ARBA00022771"/>
    </source>
</evidence>
<dbReference type="EC" id="2.3.2.27" evidence="4"/>
<keyword evidence="10" id="KW-0862">Zinc</keyword>
<keyword evidence="8 14" id="KW-0863">Zinc-finger</keyword>
<feature type="region of interest" description="Disordered" evidence="15">
    <location>
        <begin position="271"/>
        <end position="336"/>
    </location>
</feature>
<accession>A0A103XCW7</accession>
<evidence type="ECO:0000256" key="4">
    <source>
        <dbReference type="ARBA" id="ARBA00012483"/>
    </source>
</evidence>
<keyword evidence="6" id="KW-0812">Transmembrane</keyword>
<evidence type="ECO:0000256" key="15">
    <source>
        <dbReference type="SAM" id="MobiDB-lite"/>
    </source>
</evidence>
<dbReference type="Gene3D" id="3.30.40.10">
    <property type="entry name" value="Zinc/RING finger domain, C3HC4 (zinc finger)"/>
    <property type="match status" value="1"/>
</dbReference>
<dbReference type="SUPFAM" id="SSF57850">
    <property type="entry name" value="RING/U-box"/>
    <property type="match status" value="1"/>
</dbReference>
<comment type="similarity">
    <text evidence="13">Belongs to the RING-type zinc finger family. ATL subfamily.</text>
</comment>
<feature type="compositionally biased region" description="Basic and acidic residues" evidence="15">
    <location>
        <begin position="273"/>
        <end position="282"/>
    </location>
</feature>
<dbReference type="InterPro" id="IPR013083">
    <property type="entry name" value="Znf_RING/FYVE/PHD"/>
</dbReference>
<dbReference type="PROSITE" id="PS50089">
    <property type="entry name" value="ZF_RING_2"/>
    <property type="match status" value="1"/>
</dbReference>